<evidence type="ECO:0000256" key="4">
    <source>
        <dbReference type="ARBA" id="ARBA00022692"/>
    </source>
</evidence>
<evidence type="ECO:0000256" key="2">
    <source>
        <dbReference type="ARBA" id="ARBA00010792"/>
    </source>
</evidence>
<feature type="domain" description="VTT" evidence="8">
    <location>
        <begin position="53"/>
        <end position="180"/>
    </location>
</feature>
<comment type="similarity">
    <text evidence="2">Belongs to the DedA family.</text>
</comment>
<comment type="caution">
    <text evidence="9">The sequence shown here is derived from an EMBL/GenBank/DDBJ whole genome shotgun (WGS) entry which is preliminary data.</text>
</comment>
<dbReference type="Proteomes" id="UP000597444">
    <property type="component" value="Unassembled WGS sequence"/>
</dbReference>
<organism evidence="9 10">
    <name type="scientific">Reticulibacter mediterranei</name>
    <dbReference type="NCBI Taxonomy" id="2778369"/>
    <lineage>
        <taxon>Bacteria</taxon>
        <taxon>Bacillati</taxon>
        <taxon>Chloroflexota</taxon>
        <taxon>Ktedonobacteria</taxon>
        <taxon>Ktedonobacterales</taxon>
        <taxon>Reticulibacteraceae</taxon>
        <taxon>Reticulibacter</taxon>
    </lineage>
</organism>
<evidence type="ECO:0000256" key="1">
    <source>
        <dbReference type="ARBA" id="ARBA00004651"/>
    </source>
</evidence>
<dbReference type="GO" id="GO:0005886">
    <property type="term" value="C:plasma membrane"/>
    <property type="evidence" value="ECO:0007669"/>
    <property type="project" value="UniProtKB-SubCell"/>
</dbReference>
<evidence type="ECO:0000256" key="6">
    <source>
        <dbReference type="ARBA" id="ARBA00023136"/>
    </source>
</evidence>
<keyword evidence="5 7" id="KW-1133">Transmembrane helix</keyword>
<dbReference type="AlphaFoldDB" id="A0A8J3IJ77"/>
<feature type="transmembrane region" description="Helical" evidence="7">
    <location>
        <begin position="134"/>
        <end position="153"/>
    </location>
</feature>
<dbReference type="InterPro" id="IPR032816">
    <property type="entry name" value="VTT_dom"/>
</dbReference>
<evidence type="ECO:0000256" key="7">
    <source>
        <dbReference type="SAM" id="Phobius"/>
    </source>
</evidence>
<dbReference type="InterPro" id="IPR051311">
    <property type="entry name" value="DedA_domain"/>
</dbReference>
<dbReference type="PANTHER" id="PTHR42709:SF6">
    <property type="entry name" value="UNDECAPRENYL PHOSPHATE TRANSPORTER A"/>
    <property type="match status" value="1"/>
</dbReference>
<evidence type="ECO:0000256" key="5">
    <source>
        <dbReference type="ARBA" id="ARBA00022989"/>
    </source>
</evidence>
<keyword evidence="6 7" id="KW-0472">Membrane</keyword>
<evidence type="ECO:0000256" key="3">
    <source>
        <dbReference type="ARBA" id="ARBA00022475"/>
    </source>
</evidence>
<dbReference type="PANTHER" id="PTHR42709">
    <property type="entry name" value="ALKALINE PHOSPHATASE LIKE PROTEIN"/>
    <property type="match status" value="1"/>
</dbReference>
<feature type="transmembrane region" description="Helical" evidence="7">
    <location>
        <begin position="160"/>
        <end position="182"/>
    </location>
</feature>
<dbReference type="Pfam" id="PF09335">
    <property type="entry name" value="VTT_dom"/>
    <property type="match status" value="1"/>
</dbReference>
<name>A0A8J3IJ77_9CHLR</name>
<reference evidence="9" key="1">
    <citation type="submission" date="2020-10" db="EMBL/GenBank/DDBJ databases">
        <title>Taxonomic study of unclassified bacteria belonging to the class Ktedonobacteria.</title>
        <authorList>
            <person name="Yabe S."/>
            <person name="Wang C.M."/>
            <person name="Zheng Y."/>
            <person name="Sakai Y."/>
            <person name="Cavaletti L."/>
            <person name="Monciardini P."/>
            <person name="Donadio S."/>
        </authorList>
    </citation>
    <scope>NUCLEOTIDE SEQUENCE</scope>
    <source>
        <strain evidence="9">ID150040</strain>
    </source>
</reference>
<dbReference type="RefSeq" id="WP_220202629.1">
    <property type="nucleotide sequence ID" value="NZ_BNJK01000001.1"/>
</dbReference>
<keyword evidence="10" id="KW-1185">Reference proteome</keyword>
<dbReference type="EMBL" id="BNJK01000001">
    <property type="protein sequence ID" value="GHO91755.1"/>
    <property type="molecule type" value="Genomic_DNA"/>
</dbReference>
<feature type="transmembrane region" description="Helical" evidence="7">
    <location>
        <begin position="74"/>
        <end position="95"/>
    </location>
</feature>
<feature type="transmembrane region" description="Helical" evidence="7">
    <location>
        <begin position="202"/>
        <end position="223"/>
    </location>
</feature>
<feature type="transmembrane region" description="Helical" evidence="7">
    <location>
        <begin position="12"/>
        <end position="29"/>
    </location>
</feature>
<protein>
    <submittedName>
        <fullName evidence="9">DedA family protein</fullName>
    </submittedName>
</protein>
<evidence type="ECO:0000259" key="8">
    <source>
        <dbReference type="Pfam" id="PF09335"/>
    </source>
</evidence>
<sequence length="242" mass="27448">MNWLSSTRLWMLGKLSYIMASFIPLQILQQALANFGYPAVLLFVMIESTGIPFPGETMLLLASFYASVDHHLNIVLVIACAALGAILGDNFGYYIGQAGGRPFVERFGRYFFVKPRHLNYAERFFVRHGGKTVFFGRFVAILRIWAAFLAGMHHMHWRSFVVYNAAGGILWATLYGTLGYIAGRVFHDNFAEIEHLAQTLGWVTGSIIIAVVVIAFLIVRWRLKRRFDKHLIRSEQDQDPAS</sequence>
<gene>
    <name evidence="9" type="ORF">KSF_018030</name>
</gene>
<proteinExistence type="inferred from homology"/>
<evidence type="ECO:0000313" key="10">
    <source>
        <dbReference type="Proteomes" id="UP000597444"/>
    </source>
</evidence>
<accession>A0A8J3IJ77</accession>
<keyword evidence="4 7" id="KW-0812">Transmembrane</keyword>
<evidence type="ECO:0000313" key="9">
    <source>
        <dbReference type="EMBL" id="GHO91755.1"/>
    </source>
</evidence>
<comment type="subcellular location">
    <subcellularLocation>
        <location evidence="1">Cell membrane</location>
        <topology evidence="1">Multi-pass membrane protein</topology>
    </subcellularLocation>
</comment>
<keyword evidence="3" id="KW-1003">Cell membrane</keyword>